<evidence type="ECO:0000259" key="7">
    <source>
        <dbReference type="PROSITE" id="PS00624"/>
    </source>
</evidence>
<evidence type="ECO:0000256" key="1">
    <source>
        <dbReference type="ARBA" id="ARBA00010790"/>
    </source>
</evidence>
<sequence>MNQKRLFLHCLSVCFVYQASCTSHLFARQFRPIWSAITSLIGGDGFIQASLGTLQGIAGHNQEYDYIIVGGGTAGNTVGYRLAEANFSVAVIEAGTYFELSKPGFSTIPGLDVLFVGSSSWEGVSLADWKFETTPQQGADNRTFHYAQGKCLGGSSAWNFMIHHRKPKGVYDQWAEAVGDDSYRMDSFTEFYKRSVSFSPPDSSKRSADTWSSTDTSDFAPPGQGGPVQVGYTNFVSDWAKWAGKGMQAVGLRLIDGFDRGNLLGYHYTLTTIRQSDATRSSSAEYIYSANQKKNQNLKVFTKTQGSRIEFNTDKKAVGVKVLSEFGAEYTIKAKREVVISSGAFKSPQLLMLSGIGPAESLRQHDIPIVMDLPGVGQNMWDHIFFGPSHAVKFKTIDSILQNPVDLINSTKNYLYNNQGILSSNGIDLVGWEKLPPHHRTGFSESTKQQLASFSNDWPEVEYLPGNGHIGTFGSLLAQPFDGKDYATLLGALVAPLSRGNVTIRSNNIRDQPLINPNWLTEKADQDVALALMKRLREIWATPELQSISDGPEYYPGTKVQTDAEILDSVRKSLMTVWHPSCTCKMGKESDPMAVVDSRARVRGVQGLRVVDASAFPILPPGHPMATVYGLAEKIADDIIRTAERK</sequence>
<name>A0AAJ0FYE4_9HYPO</name>
<proteinExistence type="inferred from homology"/>
<dbReference type="Gene3D" id="3.30.560.10">
    <property type="entry name" value="Glucose Oxidase, domain 3"/>
    <property type="match status" value="1"/>
</dbReference>
<keyword evidence="6" id="KW-0732">Signal</keyword>
<keyword evidence="2" id="KW-0325">Glycoprotein</keyword>
<evidence type="ECO:0000256" key="5">
    <source>
        <dbReference type="SAM" id="MobiDB-lite"/>
    </source>
</evidence>
<dbReference type="Proteomes" id="UP001251528">
    <property type="component" value="Unassembled WGS sequence"/>
</dbReference>
<feature type="region of interest" description="Disordered" evidence="5">
    <location>
        <begin position="196"/>
        <end position="225"/>
    </location>
</feature>
<evidence type="ECO:0000313" key="8">
    <source>
        <dbReference type="EMBL" id="KAK2612673.1"/>
    </source>
</evidence>
<feature type="active site" description="Proton acceptor" evidence="3">
    <location>
        <position position="623"/>
    </location>
</feature>
<comment type="cofactor">
    <cofactor evidence="4">
        <name>FAD</name>
        <dbReference type="ChEBI" id="CHEBI:57692"/>
    </cofactor>
</comment>
<dbReference type="PROSITE" id="PS00624">
    <property type="entry name" value="GMC_OXRED_2"/>
    <property type="match status" value="1"/>
</dbReference>
<dbReference type="GO" id="GO:0016614">
    <property type="term" value="F:oxidoreductase activity, acting on CH-OH group of donors"/>
    <property type="evidence" value="ECO:0007669"/>
    <property type="project" value="InterPro"/>
</dbReference>
<dbReference type="AlphaFoldDB" id="A0AAJ0FYE4"/>
<dbReference type="PANTHER" id="PTHR11552">
    <property type="entry name" value="GLUCOSE-METHANOL-CHOLINE GMC OXIDOREDUCTASE"/>
    <property type="match status" value="1"/>
</dbReference>
<dbReference type="GO" id="GO:0050660">
    <property type="term" value="F:flavin adenine dinucleotide binding"/>
    <property type="evidence" value="ECO:0007669"/>
    <property type="project" value="InterPro"/>
</dbReference>
<dbReference type="SUPFAM" id="SSF51905">
    <property type="entry name" value="FAD/NAD(P)-binding domain"/>
    <property type="match status" value="1"/>
</dbReference>
<evidence type="ECO:0000313" key="9">
    <source>
        <dbReference type="Proteomes" id="UP001251528"/>
    </source>
</evidence>
<feature type="chain" id="PRO_5042488163" description="Glucose-methanol-choline oxidoreductase N-terminal domain-containing protein" evidence="6">
    <location>
        <begin position="22"/>
        <end position="646"/>
    </location>
</feature>
<reference evidence="8" key="1">
    <citation type="submission" date="2023-06" db="EMBL/GenBank/DDBJ databases">
        <title>Conoideocrella luteorostrata (Hypocreales: Clavicipitaceae), a potential biocontrol fungus for elongate hemlock scale in United States Christmas tree production areas.</title>
        <authorList>
            <person name="Barrett H."/>
            <person name="Lovett B."/>
            <person name="Macias A.M."/>
            <person name="Stajich J.E."/>
            <person name="Kasson M.T."/>
        </authorList>
    </citation>
    <scope>NUCLEOTIDE SEQUENCE</scope>
    <source>
        <strain evidence="8">ARSEF 14590</strain>
    </source>
</reference>
<dbReference type="GO" id="GO:0044550">
    <property type="term" value="P:secondary metabolite biosynthetic process"/>
    <property type="evidence" value="ECO:0007669"/>
    <property type="project" value="TreeGrafter"/>
</dbReference>
<dbReference type="Pfam" id="PF05199">
    <property type="entry name" value="GMC_oxred_C"/>
    <property type="match status" value="1"/>
</dbReference>
<protein>
    <recommendedName>
        <fullName evidence="7">Glucose-methanol-choline oxidoreductase N-terminal domain-containing protein</fullName>
    </recommendedName>
</protein>
<evidence type="ECO:0000256" key="6">
    <source>
        <dbReference type="SAM" id="SignalP"/>
    </source>
</evidence>
<evidence type="ECO:0000256" key="3">
    <source>
        <dbReference type="PIRSR" id="PIRSR000137-1"/>
    </source>
</evidence>
<dbReference type="InterPro" id="IPR007867">
    <property type="entry name" value="GMC_OxRtase_C"/>
</dbReference>
<dbReference type="InterPro" id="IPR012132">
    <property type="entry name" value="GMC_OxRdtase"/>
</dbReference>
<gene>
    <name evidence="8" type="ORF">QQS21_001290</name>
</gene>
<comment type="similarity">
    <text evidence="1">Belongs to the GMC oxidoreductase family.</text>
</comment>
<organism evidence="8 9">
    <name type="scientific">Conoideocrella luteorostrata</name>
    <dbReference type="NCBI Taxonomy" id="1105319"/>
    <lineage>
        <taxon>Eukaryota</taxon>
        <taxon>Fungi</taxon>
        <taxon>Dikarya</taxon>
        <taxon>Ascomycota</taxon>
        <taxon>Pezizomycotina</taxon>
        <taxon>Sordariomycetes</taxon>
        <taxon>Hypocreomycetidae</taxon>
        <taxon>Hypocreales</taxon>
        <taxon>Clavicipitaceae</taxon>
        <taxon>Conoideocrella</taxon>
    </lineage>
</organism>
<feature type="active site" description="Proton donor" evidence="3">
    <location>
        <position position="579"/>
    </location>
</feature>
<dbReference type="Gene3D" id="3.50.50.60">
    <property type="entry name" value="FAD/NAD(P)-binding domain"/>
    <property type="match status" value="1"/>
</dbReference>
<comment type="caution">
    <text evidence="8">The sequence shown here is derived from an EMBL/GenBank/DDBJ whole genome shotgun (WGS) entry which is preliminary data.</text>
</comment>
<dbReference type="InterPro" id="IPR036188">
    <property type="entry name" value="FAD/NAD-bd_sf"/>
</dbReference>
<feature type="signal peptide" evidence="6">
    <location>
        <begin position="1"/>
        <end position="21"/>
    </location>
</feature>
<dbReference type="Pfam" id="PF00732">
    <property type="entry name" value="GMC_oxred_N"/>
    <property type="match status" value="1"/>
</dbReference>
<keyword evidence="9" id="KW-1185">Reference proteome</keyword>
<feature type="binding site" evidence="4">
    <location>
        <begin position="578"/>
        <end position="579"/>
    </location>
    <ligand>
        <name>FAD</name>
        <dbReference type="ChEBI" id="CHEBI:57692"/>
    </ligand>
</feature>
<feature type="domain" description="Glucose-methanol-choline oxidoreductase N-terminal" evidence="7">
    <location>
        <begin position="343"/>
        <end position="357"/>
    </location>
</feature>
<keyword evidence="4" id="KW-0274">FAD</keyword>
<dbReference type="PANTHER" id="PTHR11552:SF138">
    <property type="entry name" value="DEHYDROGENASE PKFF-RELATED"/>
    <property type="match status" value="1"/>
</dbReference>
<dbReference type="EMBL" id="JASWJB010000013">
    <property type="protein sequence ID" value="KAK2612673.1"/>
    <property type="molecule type" value="Genomic_DNA"/>
</dbReference>
<evidence type="ECO:0000256" key="2">
    <source>
        <dbReference type="ARBA" id="ARBA00023180"/>
    </source>
</evidence>
<accession>A0AAJ0FYE4</accession>
<keyword evidence="4" id="KW-0285">Flavoprotein</keyword>
<feature type="compositionally biased region" description="Low complexity" evidence="5">
    <location>
        <begin position="209"/>
        <end position="222"/>
    </location>
</feature>
<dbReference type="InterPro" id="IPR000172">
    <property type="entry name" value="GMC_OxRdtase_N"/>
</dbReference>
<dbReference type="SUPFAM" id="SSF54373">
    <property type="entry name" value="FAD-linked reductases, C-terminal domain"/>
    <property type="match status" value="1"/>
</dbReference>
<dbReference type="PIRSF" id="PIRSF000137">
    <property type="entry name" value="Alcohol_oxidase"/>
    <property type="match status" value="1"/>
</dbReference>
<evidence type="ECO:0000256" key="4">
    <source>
        <dbReference type="PIRSR" id="PIRSR000137-2"/>
    </source>
</evidence>